<proteinExistence type="predicted"/>
<dbReference type="SUPFAM" id="SSF109715">
    <property type="entry name" value="DEK C-terminal domain"/>
    <property type="match status" value="1"/>
</dbReference>
<reference evidence="7" key="1">
    <citation type="submission" date="2021-01" db="EMBL/GenBank/DDBJ databases">
        <authorList>
            <person name="Corre E."/>
            <person name="Pelletier E."/>
            <person name="Niang G."/>
            <person name="Scheremetjew M."/>
            <person name="Finn R."/>
            <person name="Kale V."/>
            <person name="Holt S."/>
            <person name="Cochrane G."/>
            <person name="Meng A."/>
            <person name="Brown T."/>
            <person name="Cohen L."/>
        </authorList>
    </citation>
    <scope>NUCLEOTIDE SEQUENCE</scope>
    <source>
        <strain evidence="7">CCMP3278</strain>
    </source>
</reference>
<feature type="compositionally biased region" description="Basic and acidic residues" evidence="5">
    <location>
        <begin position="277"/>
        <end position="332"/>
    </location>
</feature>
<evidence type="ECO:0000256" key="1">
    <source>
        <dbReference type="ARBA" id="ARBA00004123"/>
    </source>
</evidence>
<feature type="region of interest" description="Disordered" evidence="5">
    <location>
        <begin position="177"/>
        <end position="332"/>
    </location>
</feature>
<evidence type="ECO:0000256" key="5">
    <source>
        <dbReference type="SAM" id="MobiDB-lite"/>
    </source>
</evidence>
<dbReference type="InterPro" id="IPR044198">
    <property type="entry name" value="DEK"/>
</dbReference>
<evidence type="ECO:0000259" key="6">
    <source>
        <dbReference type="PROSITE" id="PS51998"/>
    </source>
</evidence>
<comment type="subcellular location">
    <subcellularLocation>
        <location evidence="1">Nucleus</location>
    </subcellularLocation>
</comment>
<evidence type="ECO:0000256" key="2">
    <source>
        <dbReference type="ARBA" id="ARBA00022853"/>
    </source>
</evidence>
<feature type="domain" description="DEK-C" evidence="6">
    <location>
        <begin position="328"/>
        <end position="386"/>
    </location>
</feature>
<feature type="region of interest" description="Disordered" evidence="5">
    <location>
        <begin position="1"/>
        <end position="24"/>
    </location>
</feature>
<dbReference type="GO" id="GO:2000779">
    <property type="term" value="P:regulation of double-strand break repair"/>
    <property type="evidence" value="ECO:0007669"/>
    <property type="project" value="TreeGrafter"/>
</dbReference>
<dbReference type="InterPro" id="IPR014876">
    <property type="entry name" value="DEK_C"/>
</dbReference>
<name>A0A7S1EPI1_9RHOD</name>
<dbReference type="GO" id="GO:0005634">
    <property type="term" value="C:nucleus"/>
    <property type="evidence" value="ECO:0007669"/>
    <property type="project" value="UniProtKB-SubCell"/>
</dbReference>
<feature type="compositionally biased region" description="Acidic residues" evidence="5">
    <location>
        <begin position="199"/>
        <end position="218"/>
    </location>
</feature>
<evidence type="ECO:0000313" key="7">
    <source>
        <dbReference type="EMBL" id="CAD8816192.1"/>
    </source>
</evidence>
<keyword evidence="2" id="KW-0156">Chromatin regulator</keyword>
<dbReference type="GO" id="GO:0042393">
    <property type="term" value="F:histone binding"/>
    <property type="evidence" value="ECO:0007669"/>
    <property type="project" value="TreeGrafter"/>
</dbReference>
<sequence>MDVGEEKNEVEEKPLVLSGKRERRKSQVYVIEDVKSSKGGGIPETIEGNGIPLNQNEAFMHSMSRLNSKDELLKKLHVILFGTAGVHTVRKRTIRTWSGFDKHSVESDKLKAEGKLKKFSNAELKGLMNLFGLQGSSQTKDTLVETLVEFIAKPSLENVKVSASVVKKRKAKTAKLAVAKKKRNGGDGVKKSKKKVALEEEVSTEEEEEKEVDDEEPEGDAKVADDEEYDEEKEDEGLDEKEDDDDDLVLEKAKKLKVKKQRKVVIGDESDAEESEKDEKHELGQEKDKEVEAKTEETKEKKEDGEAVAEKKEQEDVEKEKENGGRDEINDDEIKSAIGELFKDKSEDDLAGLTIRKVKEHLESKFNQDLSAKKSIIREYVMNAMES</sequence>
<dbReference type="PANTHER" id="PTHR13468:SF1">
    <property type="entry name" value="PROTEIN DEK"/>
    <property type="match status" value="1"/>
</dbReference>
<accession>A0A7S1EPI1</accession>
<dbReference type="PROSITE" id="PS51998">
    <property type="entry name" value="DEK_C"/>
    <property type="match status" value="1"/>
</dbReference>
<feature type="compositionally biased region" description="Acidic residues" evidence="5">
    <location>
        <begin position="225"/>
        <end position="248"/>
    </location>
</feature>
<protein>
    <recommendedName>
        <fullName evidence="6">DEK-C domain-containing protein</fullName>
    </recommendedName>
</protein>
<dbReference type="PANTHER" id="PTHR13468">
    <property type="entry name" value="DEK PROTEIN"/>
    <property type="match status" value="1"/>
</dbReference>
<dbReference type="Pfam" id="PF08766">
    <property type="entry name" value="DEK_C"/>
    <property type="match status" value="1"/>
</dbReference>
<keyword evidence="4" id="KW-0539">Nucleus</keyword>
<evidence type="ECO:0000256" key="4">
    <source>
        <dbReference type="ARBA" id="ARBA00023242"/>
    </source>
</evidence>
<dbReference type="GO" id="GO:0003677">
    <property type="term" value="F:DNA binding"/>
    <property type="evidence" value="ECO:0007669"/>
    <property type="project" value="UniProtKB-KW"/>
</dbReference>
<organism evidence="7">
    <name type="scientific">Timspurckia oligopyrenoides</name>
    <dbReference type="NCBI Taxonomy" id="708627"/>
    <lineage>
        <taxon>Eukaryota</taxon>
        <taxon>Rhodophyta</taxon>
        <taxon>Bangiophyceae</taxon>
        <taxon>Porphyridiales</taxon>
        <taxon>Porphyridiaceae</taxon>
        <taxon>Timspurckia</taxon>
    </lineage>
</organism>
<gene>
    <name evidence="7" type="ORF">TOLI1172_LOCUS580</name>
</gene>
<evidence type="ECO:0000256" key="3">
    <source>
        <dbReference type="ARBA" id="ARBA00023125"/>
    </source>
</evidence>
<feature type="compositionally biased region" description="Basic residues" evidence="5">
    <location>
        <begin position="254"/>
        <end position="263"/>
    </location>
</feature>
<dbReference type="AlphaFoldDB" id="A0A7S1EPI1"/>
<dbReference type="EMBL" id="HBFP01000786">
    <property type="protein sequence ID" value="CAD8816192.1"/>
    <property type="molecule type" value="Transcribed_RNA"/>
</dbReference>
<feature type="compositionally biased region" description="Basic and acidic residues" evidence="5">
    <location>
        <begin position="1"/>
        <end position="14"/>
    </location>
</feature>
<keyword evidence="3" id="KW-0238">DNA-binding</keyword>
<dbReference type="GO" id="GO:0006325">
    <property type="term" value="P:chromatin organization"/>
    <property type="evidence" value="ECO:0007669"/>
    <property type="project" value="UniProtKB-KW"/>
</dbReference>